<gene>
    <name evidence="1" type="ORF">NBR_LOCUS21322</name>
</gene>
<proteinExistence type="predicted"/>
<evidence type="ECO:0000313" key="1">
    <source>
        <dbReference type="EMBL" id="VDL85068.1"/>
    </source>
</evidence>
<protein>
    <submittedName>
        <fullName evidence="3">DUF3421 domain-containing protein</fullName>
    </submittedName>
</protein>
<reference evidence="1 2" key="2">
    <citation type="submission" date="2018-11" db="EMBL/GenBank/DDBJ databases">
        <authorList>
            <consortium name="Pathogen Informatics"/>
        </authorList>
    </citation>
    <scope>NUCLEOTIDE SEQUENCE [LARGE SCALE GENOMIC DNA]</scope>
</reference>
<sequence length="200" mass="22419">MASNAPCVALVVKSRPIPDRSLLIIDKKDVLGLFTTSPLPRVGALITIEWTRSPSKEATVVVSKWESYDRYDPFWKLNAKNCGGVTKFTGCFYTTGCVCHRGVPLENPAIFNDYIGIVRDERRVLQRNYIGKVTATVIFVEDASGSYWNLENVDEGCHIIDAGHVINGARIYVSNVCIFEWSVDDVLRENSSDLYSRVSY</sequence>
<reference evidence="3" key="1">
    <citation type="submission" date="2017-02" db="UniProtKB">
        <authorList>
            <consortium name="WormBaseParasite"/>
        </authorList>
    </citation>
    <scope>IDENTIFICATION</scope>
</reference>
<dbReference type="EMBL" id="UYSL01026184">
    <property type="protein sequence ID" value="VDL85068.1"/>
    <property type="molecule type" value="Genomic_DNA"/>
</dbReference>
<keyword evidence="2" id="KW-1185">Reference proteome</keyword>
<dbReference type="Proteomes" id="UP000271162">
    <property type="component" value="Unassembled WGS sequence"/>
</dbReference>
<accession>A0A0N4YVP9</accession>
<name>A0A0N4YVP9_NIPBR</name>
<dbReference type="WBParaSite" id="NBR_0002132101-mRNA-1">
    <property type="protein sequence ID" value="NBR_0002132101-mRNA-1"/>
    <property type="gene ID" value="NBR_0002132101"/>
</dbReference>
<evidence type="ECO:0000313" key="2">
    <source>
        <dbReference type="Proteomes" id="UP000271162"/>
    </source>
</evidence>
<organism evidence="3">
    <name type="scientific">Nippostrongylus brasiliensis</name>
    <name type="common">Rat hookworm</name>
    <dbReference type="NCBI Taxonomy" id="27835"/>
    <lineage>
        <taxon>Eukaryota</taxon>
        <taxon>Metazoa</taxon>
        <taxon>Ecdysozoa</taxon>
        <taxon>Nematoda</taxon>
        <taxon>Chromadorea</taxon>
        <taxon>Rhabditida</taxon>
        <taxon>Rhabditina</taxon>
        <taxon>Rhabditomorpha</taxon>
        <taxon>Strongyloidea</taxon>
        <taxon>Heligmosomidae</taxon>
        <taxon>Nippostrongylus</taxon>
    </lineage>
</organism>
<dbReference type="AlphaFoldDB" id="A0A0N4YVP9"/>
<evidence type="ECO:0000313" key="3">
    <source>
        <dbReference type="WBParaSite" id="NBR_0002132101-mRNA-1"/>
    </source>
</evidence>